<name>A0A2W7NUY1_9BURK</name>
<dbReference type="PANTHER" id="PTHR43525">
    <property type="entry name" value="PROTEIN MALY"/>
    <property type="match status" value="1"/>
</dbReference>
<dbReference type="EMBL" id="QKZN01000006">
    <property type="protein sequence ID" value="PZX26734.1"/>
    <property type="molecule type" value="Genomic_DNA"/>
</dbReference>
<evidence type="ECO:0000256" key="5">
    <source>
        <dbReference type="ARBA" id="ARBA00037974"/>
    </source>
</evidence>
<dbReference type="InterPro" id="IPR004839">
    <property type="entry name" value="Aminotransferase_I/II_large"/>
</dbReference>
<keyword evidence="4" id="KW-0456">Lyase</keyword>
<comment type="caution">
    <text evidence="7">The sequence shown here is derived from an EMBL/GenBank/DDBJ whole genome shotgun (WGS) entry which is preliminary data.</text>
</comment>
<keyword evidence="3" id="KW-0663">Pyridoxal phosphate</keyword>
<protein>
    <recommendedName>
        <fullName evidence="2">cysteine-S-conjugate beta-lyase</fullName>
        <ecNumber evidence="2">4.4.1.13</ecNumber>
    </recommendedName>
</protein>
<dbReference type="CDD" id="cd00609">
    <property type="entry name" value="AAT_like"/>
    <property type="match status" value="1"/>
</dbReference>
<dbReference type="InterPro" id="IPR015424">
    <property type="entry name" value="PyrdxlP-dep_Trfase"/>
</dbReference>
<dbReference type="AlphaFoldDB" id="A0A2W7NUY1"/>
<dbReference type="GO" id="GO:0030170">
    <property type="term" value="F:pyridoxal phosphate binding"/>
    <property type="evidence" value="ECO:0007669"/>
    <property type="project" value="InterPro"/>
</dbReference>
<dbReference type="SUPFAM" id="SSF53383">
    <property type="entry name" value="PLP-dependent transferases"/>
    <property type="match status" value="1"/>
</dbReference>
<comment type="cofactor">
    <cofactor evidence="1">
        <name>pyridoxal 5'-phosphate</name>
        <dbReference type="ChEBI" id="CHEBI:597326"/>
    </cofactor>
</comment>
<dbReference type="InterPro" id="IPR015421">
    <property type="entry name" value="PyrdxlP-dep_Trfase_major"/>
</dbReference>
<dbReference type="GO" id="GO:0047804">
    <property type="term" value="F:cysteine-S-conjugate beta-lyase activity"/>
    <property type="evidence" value="ECO:0007669"/>
    <property type="project" value="UniProtKB-EC"/>
</dbReference>
<sequence length="407" mass="45517">MMEREGRDVMASGAEFDFDEVVDRSESSSMKWCFPGSFLTPEQVRARPIPMWLADMDYRSPPTVTAAIQQVVAKGVFGYSSVPDSYFGAVAGWQERRFGWHVENAWIVPVASVIAALKTVIHAFTRPGDSVLIQPPVYVHFHHDVLINGRHLATAPLAFDGERYRFDAEAFERAIQPDTRLFILCNPHNPTGNVWTPDELRTMGDICRRHGVLVVSDEIHGDFVFGGRRHTPFASLGDEYAQSSVTCISASKTFNLAGLQCANIVVSDPRKRDEIRRAIERNMNAHVNMIGAMATEAAYRTGDRWVDALVAKVAANHAYFRAALNARVGGIRVLDTDSLYLAWLDCRGLELPPAQLEDFLLTRARVWFDRGPKFGKEGHGFMRANLACPRSTLDRAISQLAEVLPRR</sequence>
<evidence type="ECO:0000256" key="4">
    <source>
        <dbReference type="ARBA" id="ARBA00023239"/>
    </source>
</evidence>
<dbReference type="Pfam" id="PF00155">
    <property type="entry name" value="Aminotran_1_2"/>
    <property type="match status" value="1"/>
</dbReference>
<evidence type="ECO:0000313" key="8">
    <source>
        <dbReference type="Proteomes" id="UP000249638"/>
    </source>
</evidence>
<dbReference type="EC" id="4.4.1.13" evidence="2"/>
<dbReference type="InterPro" id="IPR051798">
    <property type="entry name" value="Class-II_PLP-Dep_Aminotrans"/>
</dbReference>
<dbReference type="NCBIfam" id="TIGR04350">
    <property type="entry name" value="C_S_lyase_PatB"/>
    <property type="match status" value="1"/>
</dbReference>
<organism evidence="7 8">
    <name type="scientific">Cupriavidus phytorum</name>
    <dbReference type="NCBI Taxonomy" id="3024399"/>
    <lineage>
        <taxon>Bacteria</taxon>
        <taxon>Pseudomonadati</taxon>
        <taxon>Pseudomonadota</taxon>
        <taxon>Betaproteobacteria</taxon>
        <taxon>Burkholderiales</taxon>
        <taxon>Burkholderiaceae</taxon>
        <taxon>Cupriavidus</taxon>
    </lineage>
</organism>
<dbReference type="InterPro" id="IPR015422">
    <property type="entry name" value="PyrdxlP-dep_Trfase_small"/>
</dbReference>
<evidence type="ECO:0000259" key="6">
    <source>
        <dbReference type="Pfam" id="PF00155"/>
    </source>
</evidence>
<dbReference type="InterPro" id="IPR027619">
    <property type="entry name" value="C-S_lyase_PatB-like"/>
</dbReference>
<dbReference type="Proteomes" id="UP000249638">
    <property type="component" value="Unassembled WGS sequence"/>
</dbReference>
<proteinExistence type="inferred from homology"/>
<reference evidence="7" key="1">
    <citation type="submission" date="2018-06" db="EMBL/GenBank/DDBJ databases">
        <title>Genomic Encyclopedia of Type Strains, Phase IV (KMG-V): Genome sequencing to study the core and pangenomes of soil and plant-associated prokaryotes.</title>
        <authorList>
            <person name="Whitman W."/>
        </authorList>
    </citation>
    <scope>NUCLEOTIDE SEQUENCE [LARGE SCALE GENOMIC DNA]</scope>
    <source>
        <strain evidence="7">MLR2-44</strain>
    </source>
</reference>
<keyword evidence="8" id="KW-1185">Reference proteome</keyword>
<accession>A0A2W7NUY1</accession>
<dbReference type="Gene3D" id="3.40.640.10">
    <property type="entry name" value="Type I PLP-dependent aspartate aminotransferase-like (Major domain)"/>
    <property type="match status" value="1"/>
</dbReference>
<evidence type="ECO:0000256" key="3">
    <source>
        <dbReference type="ARBA" id="ARBA00022898"/>
    </source>
</evidence>
<evidence type="ECO:0000256" key="2">
    <source>
        <dbReference type="ARBA" id="ARBA00012224"/>
    </source>
</evidence>
<dbReference type="PANTHER" id="PTHR43525:SF1">
    <property type="entry name" value="PROTEIN MALY"/>
    <property type="match status" value="1"/>
</dbReference>
<feature type="domain" description="Aminotransferase class I/classII large" evidence="6">
    <location>
        <begin position="109"/>
        <end position="399"/>
    </location>
</feature>
<gene>
    <name evidence="7" type="ORF">C7416_10620</name>
</gene>
<evidence type="ECO:0000313" key="7">
    <source>
        <dbReference type="EMBL" id="PZX26734.1"/>
    </source>
</evidence>
<dbReference type="Gene3D" id="3.90.1150.10">
    <property type="entry name" value="Aspartate Aminotransferase, domain 1"/>
    <property type="match status" value="1"/>
</dbReference>
<comment type="similarity">
    <text evidence="5">Belongs to the class-II pyridoxal-phosphate-dependent aminotransferase family. MalY/PatB cystathionine beta-lyase subfamily.</text>
</comment>
<evidence type="ECO:0000256" key="1">
    <source>
        <dbReference type="ARBA" id="ARBA00001933"/>
    </source>
</evidence>